<reference evidence="1" key="1">
    <citation type="submission" date="2014-11" db="EMBL/GenBank/DDBJ databases">
        <authorList>
            <person name="Amaro Gonzalez C."/>
        </authorList>
    </citation>
    <scope>NUCLEOTIDE SEQUENCE</scope>
</reference>
<proteinExistence type="predicted"/>
<dbReference type="EMBL" id="GBXM01001455">
    <property type="protein sequence ID" value="JAI07123.1"/>
    <property type="molecule type" value="Transcribed_RNA"/>
</dbReference>
<dbReference type="AlphaFoldDB" id="A0A0E9XWL8"/>
<reference evidence="1" key="2">
    <citation type="journal article" date="2015" name="Fish Shellfish Immunol.">
        <title>Early steps in the European eel (Anguilla anguilla)-Vibrio vulnificus interaction in the gills: Role of the RtxA13 toxin.</title>
        <authorList>
            <person name="Callol A."/>
            <person name="Pajuelo D."/>
            <person name="Ebbesson L."/>
            <person name="Teles M."/>
            <person name="MacKenzie S."/>
            <person name="Amaro C."/>
        </authorList>
    </citation>
    <scope>NUCLEOTIDE SEQUENCE</scope>
</reference>
<organism evidence="1">
    <name type="scientific">Anguilla anguilla</name>
    <name type="common">European freshwater eel</name>
    <name type="synonym">Muraena anguilla</name>
    <dbReference type="NCBI Taxonomy" id="7936"/>
    <lineage>
        <taxon>Eukaryota</taxon>
        <taxon>Metazoa</taxon>
        <taxon>Chordata</taxon>
        <taxon>Craniata</taxon>
        <taxon>Vertebrata</taxon>
        <taxon>Euteleostomi</taxon>
        <taxon>Actinopterygii</taxon>
        <taxon>Neopterygii</taxon>
        <taxon>Teleostei</taxon>
        <taxon>Anguilliformes</taxon>
        <taxon>Anguillidae</taxon>
        <taxon>Anguilla</taxon>
    </lineage>
</organism>
<evidence type="ECO:0000313" key="1">
    <source>
        <dbReference type="EMBL" id="JAI07123.1"/>
    </source>
</evidence>
<sequence>MITASVPVLVTNIMHARTGSAVAVPQLCLLHLNHVSQVLNLGIKSKGVKYCHEIRTDLYILNCVSVL</sequence>
<name>A0A0E9XWL8_ANGAN</name>
<accession>A0A0E9XWL8</accession>
<protein>
    <submittedName>
        <fullName evidence="1">Uncharacterized protein</fullName>
    </submittedName>
</protein>